<evidence type="ECO:0000313" key="2">
    <source>
        <dbReference type="Proteomes" id="UP000297866"/>
    </source>
</evidence>
<proteinExistence type="predicted"/>
<dbReference type="OrthoDB" id="5538531at2"/>
<organism evidence="1 2">
    <name type="scientific">Cryobacterium tagatosivorans</name>
    <dbReference type="NCBI Taxonomy" id="1259199"/>
    <lineage>
        <taxon>Bacteria</taxon>
        <taxon>Bacillati</taxon>
        <taxon>Actinomycetota</taxon>
        <taxon>Actinomycetes</taxon>
        <taxon>Micrococcales</taxon>
        <taxon>Microbacteriaceae</taxon>
        <taxon>Cryobacterium</taxon>
    </lineage>
</organism>
<dbReference type="Proteomes" id="UP000297866">
    <property type="component" value="Unassembled WGS sequence"/>
</dbReference>
<dbReference type="EMBL" id="SOEZ01000044">
    <property type="protein sequence ID" value="TFB51076.1"/>
    <property type="molecule type" value="Genomic_DNA"/>
</dbReference>
<evidence type="ECO:0000313" key="1">
    <source>
        <dbReference type="EMBL" id="TFB51076.1"/>
    </source>
</evidence>
<comment type="caution">
    <text evidence="1">The sequence shown here is derived from an EMBL/GenBank/DDBJ whole genome shotgun (WGS) entry which is preliminary data.</text>
</comment>
<keyword evidence="2" id="KW-1185">Reference proteome</keyword>
<dbReference type="AlphaFoldDB" id="A0A4R8UDR2"/>
<sequence length="328" mass="37213">MTERVVNFERLRRMRCGSCRHEWRVTAEWLDRFNQAFEACPNCGTDCQGEDRPNFCAEPNDPSHDDSTVRRLHWYHSSTHETWPDKDFDPAKQLTDVTKQRMEAMGSQSGGVERWANRQKAKALHVGTYEAAIENMFRRMDDQGGSADRYFMYRVQLSPNCVIEPGVHQEPTDFVGDAHLSEVCAPGVNTLRYVNVHEDPSSISLAVDLNAIHAVQRISVPMRVEENDSWTLDATARLLDAVSQPPPPLQHWMRRGPSALMSEARKLEEEIAASLPLVLRERFSAGFGEAAFESNPNGFPRKLIGLARLVTDPRAVLDSLDTQQWHTV</sequence>
<name>A0A4R8UDR2_9MICO</name>
<protein>
    <submittedName>
        <fullName evidence="1">Uncharacterized protein</fullName>
    </submittedName>
</protein>
<dbReference type="RefSeq" id="WP_134490285.1">
    <property type="nucleotide sequence ID" value="NZ_SOEZ01000044.1"/>
</dbReference>
<reference evidence="1 2" key="1">
    <citation type="submission" date="2019-03" db="EMBL/GenBank/DDBJ databases">
        <title>Genomics of glacier-inhabiting Cryobacterium strains.</title>
        <authorList>
            <person name="Liu Q."/>
            <person name="Xin Y.-H."/>
        </authorList>
    </citation>
    <scope>NUCLEOTIDE SEQUENCE [LARGE SCALE GENOMIC DNA]</scope>
    <source>
        <strain evidence="1 2">Sr47</strain>
    </source>
</reference>
<accession>A0A4R8UDR2</accession>
<gene>
    <name evidence="1" type="ORF">E3O23_09085</name>
</gene>